<organism evidence="17 18">
    <name type="scientific">Bordetella genomosp. 4</name>
    <dbReference type="NCBI Taxonomy" id="463044"/>
    <lineage>
        <taxon>Bacteria</taxon>
        <taxon>Pseudomonadati</taxon>
        <taxon>Pseudomonadota</taxon>
        <taxon>Betaproteobacteria</taxon>
        <taxon>Burkholderiales</taxon>
        <taxon>Alcaligenaceae</taxon>
        <taxon>Bordetella</taxon>
    </lineage>
</organism>
<feature type="binding site" evidence="11">
    <location>
        <position position="676"/>
    </location>
    <ligand>
        <name>Zn(2+)</name>
        <dbReference type="ChEBI" id="CHEBI:29105"/>
        <note>catalytic</note>
    </ligand>
</feature>
<comment type="caution">
    <text evidence="17">The sequence shown here is derived from an EMBL/GenBank/DDBJ whole genome shotgun (WGS) entry which is preliminary data.</text>
</comment>
<dbReference type="Proteomes" id="UP000216885">
    <property type="component" value="Unassembled WGS sequence"/>
</dbReference>
<accession>A0A261U8M4</accession>
<dbReference type="Gene3D" id="3.20.20.210">
    <property type="match status" value="2"/>
</dbReference>
<feature type="binding site" evidence="11">
    <location>
        <position position="652"/>
    </location>
    <ligand>
        <name>Zn(2+)</name>
        <dbReference type="ChEBI" id="CHEBI:29105"/>
        <note>catalytic</note>
    </ligand>
</feature>
<dbReference type="SUPFAM" id="SSF51726">
    <property type="entry name" value="UROD/MetE-like"/>
    <property type="match status" value="2"/>
</dbReference>
<feature type="binding site" evidence="11 12">
    <location>
        <position position="572"/>
    </location>
    <ligand>
        <name>5-methyltetrahydropteroyltri-L-glutamate</name>
        <dbReference type="ChEBI" id="CHEBI:58207"/>
    </ligand>
</feature>
<dbReference type="RefSeq" id="WP_094837685.1">
    <property type="nucleotide sequence ID" value="NZ_NEVQ01000012.1"/>
</dbReference>
<dbReference type="FunFam" id="3.20.20.210:FF:000002">
    <property type="entry name" value="5-methyltetrahydropteroyltriglutamate--homocysteine methyltransferase"/>
    <property type="match status" value="1"/>
</dbReference>
<dbReference type="GO" id="GO:0071265">
    <property type="term" value="P:L-methionine biosynthetic process"/>
    <property type="evidence" value="ECO:0007669"/>
    <property type="project" value="UniProtKB-ARBA"/>
</dbReference>
<feature type="binding site" evidence="11">
    <location>
        <position position="495"/>
    </location>
    <ligand>
        <name>L-homocysteine</name>
        <dbReference type="ChEBI" id="CHEBI:58199"/>
    </ligand>
</feature>
<feature type="binding site" evidence="13">
    <location>
        <position position="737"/>
    </location>
    <ligand>
        <name>Zn(2+)</name>
        <dbReference type="ChEBI" id="CHEBI:29105"/>
        <label>1</label>
        <note>catalytic</note>
    </ligand>
</feature>
<dbReference type="InterPro" id="IPR006276">
    <property type="entry name" value="Cobalamin-indep_Met_synthase"/>
</dbReference>
<comment type="cofactor">
    <cofactor evidence="11">
        <name>Zn(2+)</name>
        <dbReference type="ChEBI" id="CHEBI:29105"/>
    </cofactor>
    <text evidence="11">Binds 1 zinc ion per subunit.</text>
</comment>
<evidence type="ECO:0000313" key="18">
    <source>
        <dbReference type="Proteomes" id="UP000216885"/>
    </source>
</evidence>
<evidence type="ECO:0000256" key="8">
    <source>
        <dbReference type="ARBA" id="ARBA00022737"/>
    </source>
</evidence>
<feature type="binding site" evidence="11 12">
    <location>
        <begin position="526"/>
        <end position="527"/>
    </location>
    <ligand>
        <name>5-methyltetrahydropteroyltri-L-glutamate</name>
        <dbReference type="ChEBI" id="CHEBI:58207"/>
    </ligand>
</feature>
<evidence type="ECO:0000256" key="12">
    <source>
        <dbReference type="PIRSR" id="PIRSR000382-1"/>
    </source>
</evidence>
<dbReference type="FunFam" id="3.20.20.210:FF:000003">
    <property type="entry name" value="5-methyltetrahydropteroyltriglutamate--homocysteine methyltransferase"/>
    <property type="match status" value="1"/>
</dbReference>
<dbReference type="InterPro" id="IPR002629">
    <property type="entry name" value="Met_Synth_C/arc"/>
</dbReference>
<keyword evidence="18" id="KW-1185">Reference proteome</keyword>
<feature type="binding site" evidence="11 12">
    <location>
        <position position="610"/>
    </location>
    <ligand>
        <name>L-methionine</name>
        <dbReference type="ChEBI" id="CHEBI:57844"/>
    </ligand>
</feature>
<comment type="catalytic activity">
    <reaction evidence="11">
        <text>5-methyltetrahydropteroyltri-L-glutamate + L-homocysteine = tetrahydropteroyltri-L-glutamate + L-methionine</text>
        <dbReference type="Rhea" id="RHEA:21196"/>
        <dbReference type="ChEBI" id="CHEBI:57844"/>
        <dbReference type="ChEBI" id="CHEBI:58140"/>
        <dbReference type="ChEBI" id="CHEBI:58199"/>
        <dbReference type="ChEBI" id="CHEBI:58207"/>
        <dbReference type="EC" id="2.1.1.14"/>
    </reaction>
</comment>
<evidence type="ECO:0000256" key="2">
    <source>
        <dbReference type="ARBA" id="ARBA00004681"/>
    </source>
</evidence>
<evidence type="ECO:0000256" key="4">
    <source>
        <dbReference type="ARBA" id="ARBA00022603"/>
    </source>
</evidence>
<evidence type="ECO:0000256" key="13">
    <source>
        <dbReference type="PIRSR" id="PIRSR000382-2"/>
    </source>
</evidence>
<comment type="cofactor">
    <cofactor evidence="13">
        <name>Zn(2+)</name>
        <dbReference type="ChEBI" id="CHEBI:29105"/>
    </cofactor>
    <text evidence="13">Binds 2 Zn(2+) ions per subunit.</text>
</comment>
<dbReference type="HAMAP" id="MF_00172">
    <property type="entry name" value="Meth_synth"/>
    <property type="match status" value="1"/>
</dbReference>
<dbReference type="PIRSF" id="PIRSF000382">
    <property type="entry name" value="MeTrfase_B12_ind"/>
    <property type="match status" value="1"/>
</dbReference>
<evidence type="ECO:0000259" key="16">
    <source>
        <dbReference type="Pfam" id="PF08267"/>
    </source>
</evidence>
<reference evidence="17 18" key="1">
    <citation type="submission" date="2017-05" db="EMBL/GenBank/DDBJ databases">
        <title>Complete and WGS of Bordetella genogroups.</title>
        <authorList>
            <person name="Spilker T."/>
            <person name="LiPuma J."/>
        </authorList>
    </citation>
    <scope>NUCLEOTIDE SEQUENCE [LARGE SCALE GENOMIC DNA]</scope>
    <source>
        <strain evidence="17 18">AU9919</strain>
    </source>
</reference>
<feature type="binding site" evidence="11 12">
    <location>
        <position position="495"/>
    </location>
    <ligand>
        <name>L-methionine</name>
        <dbReference type="ChEBI" id="CHEBI:57844"/>
    </ligand>
</feature>
<dbReference type="InterPro" id="IPR013215">
    <property type="entry name" value="Cbl-indep_Met_Synth_N"/>
</dbReference>
<dbReference type="CDD" id="cd03311">
    <property type="entry name" value="CIMS_C_terminal_like"/>
    <property type="match status" value="1"/>
</dbReference>
<feature type="binding site" evidence="11">
    <location>
        <position position="616"/>
    </location>
    <ligand>
        <name>5-methyltetrahydropteroyltri-L-glutamate</name>
        <dbReference type="ChEBI" id="CHEBI:58207"/>
    </ligand>
</feature>
<name>A0A261U8M4_9BORD</name>
<evidence type="ECO:0000256" key="10">
    <source>
        <dbReference type="ARBA" id="ARBA00023167"/>
    </source>
</evidence>
<keyword evidence="8 11" id="KW-0677">Repeat</keyword>
<evidence type="ECO:0000256" key="6">
    <source>
        <dbReference type="ARBA" id="ARBA00022679"/>
    </source>
</evidence>
<evidence type="ECO:0000256" key="7">
    <source>
        <dbReference type="ARBA" id="ARBA00022723"/>
    </source>
</evidence>
<feature type="binding site" evidence="11 12">
    <location>
        <begin position="442"/>
        <end position="444"/>
    </location>
    <ligand>
        <name>L-homocysteine</name>
        <dbReference type="ChEBI" id="CHEBI:58199"/>
    </ligand>
</feature>
<keyword evidence="4 11" id="KW-0489">Methyltransferase</keyword>
<dbReference type="GO" id="GO:0008270">
    <property type="term" value="F:zinc ion binding"/>
    <property type="evidence" value="ECO:0007669"/>
    <property type="project" value="InterPro"/>
</dbReference>
<dbReference type="EMBL" id="NEVQ01000012">
    <property type="protein sequence ID" value="OZI57610.1"/>
    <property type="molecule type" value="Genomic_DNA"/>
</dbReference>
<comment type="similarity">
    <text evidence="3 11">Belongs to the vitamin-B12 independent methionine synthase family.</text>
</comment>
<feature type="binding site" evidence="13">
    <location>
        <position position="676"/>
    </location>
    <ligand>
        <name>Zn(2+)</name>
        <dbReference type="ChEBI" id="CHEBI:29105"/>
        <label>1</label>
        <note>catalytic</note>
    </ligand>
</feature>
<dbReference type="Pfam" id="PF08267">
    <property type="entry name" value="Meth_synt_1"/>
    <property type="match status" value="1"/>
</dbReference>
<feature type="binding site" evidence="11">
    <location>
        <position position="117"/>
    </location>
    <ligand>
        <name>5-methyltetrahydropteroyltri-L-glutamate</name>
        <dbReference type="ChEBI" id="CHEBI:58207"/>
    </ligand>
</feature>
<feature type="binding site" evidence="11 12">
    <location>
        <begin position="442"/>
        <end position="444"/>
    </location>
    <ligand>
        <name>L-methionine</name>
        <dbReference type="ChEBI" id="CHEBI:57844"/>
    </ligand>
</feature>
<sequence length="764" mass="84733">MTIIHNLGFPRIGAQRELKRAVEAYWAGKQTARELEQTGRELRAAHWQRQASTGVQFVPVGDFAWYDHVLEWTTLLGAVPARFGQADDQPVALDTLFRMGRGRAPSGTPTAACEMTKWFDTNYHYIVPELVPGQTFRIAREYLFEQVKEAQALGYQVKPVIPGPLTWLWLGKGDAFADGAGDAAKLQLLDALLPVYTEVLARLAQQGVQWVQVDEPILVLDLPQAWRDAYRKVYETLSQAPVKLLLATYFGGLQDNQDTALALPVAGLHIDLVRAPDQLPRIAAALRPDQVLSAGVIDGRNIWRTDLDAALSALAPVRQQLGDRLWLAPSCSLLHVPVDLANETDLDAELKSWLSFAAQKLEELSVLGRALDNAEASDVSAALASQRAALKARTESPRIHNPAVIRRMADAAKVTRDRVPFADRIAQQQQLLKLPAFPTTTIGSFPQTAEIRALRRDWKSGALSDAAYEAAIRKEIEAVIRFQEKIGLDVLVHGEPERNDMVEYFGELLAGFAFTRNGWVQSYGSRCVKPPIIFGDVARPAPMTVGWSSYAQSLTDKPVKGMLTGPVTILQWSFVRDDQPREQTCRQLALALRDEVVDLEAAGVRVIQIDEPAIREGLPLRRGDWQAYLDWAVDCFRLSTAGVAADTQIHTHMCYSEFNDIIESIAAMDADVITIETSRSNMELLKAFEDFRYPNDIGPGVYDIHSPNVPDVDWMVGLMRKAAARLPSERLWVNPDCGLKTRAWPETEAALVGMVEAARALRAA</sequence>
<evidence type="ECO:0000256" key="1">
    <source>
        <dbReference type="ARBA" id="ARBA00002777"/>
    </source>
</evidence>
<evidence type="ECO:0000313" key="17">
    <source>
        <dbReference type="EMBL" id="OZI57610.1"/>
    </source>
</evidence>
<keyword evidence="6 11" id="KW-0808">Transferase</keyword>
<evidence type="ECO:0000256" key="3">
    <source>
        <dbReference type="ARBA" id="ARBA00009553"/>
    </source>
</evidence>
<dbReference type="AlphaFoldDB" id="A0A261U8M4"/>
<feature type="binding site" evidence="12">
    <location>
        <position position="19"/>
    </location>
    <ligand>
        <name>5-methyltetrahydropteroyltri-L-glutamate</name>
        <dbReference type="ChEBI" id="CHEBI:58207"/>
    </ligand>
</feature>
<feature type="binding site" evidence="11">
    <location>
        <position position="654"/>
    </location>
    <ligand>
        <name>Zn(2+)</name>
        <dbReference type="ChEBI" id="CHEBI:29105"/>
        <note>catalytic</note>
    </ligand>
</feature>
<comment type="pathway">
    <text evidence="2 11">Amino-acid biosynthesis; L-methionine biosynthesis via de novo pathway; L-methionine from L-homocysteine (MetE route): step 1/1.</text>
</comment>
<dbReference type="Pfam" id="PF01717">
    <property type="entry name" value="Meth_synt_2"/>
    <property type="match status" value="1"/>
</dbReference>
<feature type="binding site" evidence="11">
    <location>
        <begin position="16"/>
        <end position="19"/>
    </location>
    <ligand>
        <name>5-methyltetrahydropteroyltri-L-glutamate</name>
        <dbReference type="ChEBI" id="CHEBI:58207"/>
    </ligand>
</feature>
<evidence type="ECO:0000259" key="15">
    <source>
        <dbReference type="Pfam" id="PF01717"/>
    </source>
</evidence>
<evidence type="ECO:0000256" key="5">
    <source>
        <dbReference type="ARBA" id="ARBA00022605"/>
    </source>
</evidence>
<dbReference type="NCBIfam" id="NF003556">
    <property type="entry name" value="PRK05222.1"/>
    <property type="match status" value="1"/>
</dbReference>
<feature type="binding site" evidence="13">
    <location>
        <position position="652"/>
    </location>
    <ligand>
        <name>Zn(2+)</name>
        <dbReference type="ChEBI" id="CHEBI:29105"/>
        <label>1</label>
        <note>catalytic</note>
    </ligand>
</feature>
<dbReference type="CDD" id="cd03312">
    <property type="entry name" value="CIMS_N_terminal_like"/>
    <property type="match status" value="1"/>
</dbReference>
<dbReference type="GO" id="GO:0003871">
    <property type="term" value="F:5-methyltetrahydropteroyltriglutamate-homocysteine S-methyltransferase activity"/>
    <property type="evidence" value="ECO:0007669"/>
    <property type="project" value="UniProtKB-UniRule"/>
</dbReference>
<keyword evidence="10 11" id="KW-0486">Methionine biosynthesis</keyword>
<evidence type="ECO:0000256" key="11">
    <source>
        <dbReference type="HAMAP-Rule" id="MF_00172"/>
    </source>
</evidence>
<proteinExistence type="inferred from homology"/>
<evidence type="ECO:0000256" key="14">
    <source>
        <dbReference type="PIRSR" id="PIRSR000382-3"/>
    </source>
</evidence>
<protein>
    <recommendedName>
        <fullName evidence="11">5-methyltetrahydropteroyltriglutamate--homocysteine methyltransferase</fullName>
        <ecNumber evidence="11">2.1.1.14</ecNumber>
    </recommendedName>
    <alternativeName>
        <fullName evidence="11">Cobalamin-independent methionine synthase</fullName>
    </alternativeName>
    <alternativeName>
        <fullName evidence="11">Methionine synthase, vitamin-B12 independent isozyme</fullName>
    </alternativeName>
</protein>
<keyword evidence="5 11" id="KW-0028">Amino-acid biosynthesis</keyword>
<keyword evidence="9 11" id="KW-0862">Zinc</keyword>
<dbReference type="NCBIfam" id="TIGR01371">
    <property type="entry name" value="met_syn_B12ind"/>
    <property type="match status" value="1"/>
</dbReference>
<feature type="binding site" evidence="12">
    <location>
        <position position="122"/>
    </location>
    <ligand>
        <name>5-methyltetrahydropteroyltri-L-glutamate</name>
        <dbReference type="ChEBI" id="CHEBI:58207"/>
    </ligand>
</feature>
<feature type="binding site" evidence="11">
    <location>
        <position position="737"/>
    </location>
    <ligand>
        <name>Zn(2+)</name>
        <dbReference type="ChEBI" id="CHEBI:29105"/>
        <note>catalytic</note>
    </ligand>
</feature>
<feature type="domain" description="Cobalamin-independent methionine synthase MetE C-terminal/archaeal" evidence="15">
    <location>
        <begin position="437"/>
        <end position="759"/>
    </location>
</feature>
<feature type="domain" description="Cobalamin-independent methionine synthase MetE N-terminal" evidence="16">
    <location>
        <begin position="5"/>
        <end position="320"/>
    </location>
</feature>
<dbReference type="UniPathway" id="UPA00051">
    <property type="reaction ID" value="UER00082"/>
</dbReference>
<gene>
    <name evidence="11" type="primary">metE</name>
    <name evidence="17" type="ORF">CAL20_09530</name>
</gene>
<keyword evidence="7 11" id="KW-0479">Metal-binding</keyword>
<feature type="active site" description="Proton donor" evidence="11 14">
    <location>
        <position position="705"/>
    </location>
</feature>
<feature type="binding site" evidence="13">
    <location>
        <position position="654"/>
    </location>
    <ligand>
        <name>Zn(2+)</name>
        <dbReference type="ChEBI" id="CHEBI:29105"/>
        <label>1</label>
        <note>catalytic</note>
    </ligand>
</feature>
<feature type="binding site" evidence="11 12">
    <location>
        <position position="610"/>
    </location>
    <ligand>
        <name>L-homocysteine</name>
        <dbReference type="ChEBI" id="CHEBI:58199"/>
    </ligand>
</feature>
<comment type="function">
    <text evidence="1 11">Catalyzes the transfer of a methyl group from 5-methyltetrahydrofolate to homocysteine resulting in methionine formation.</text>
</comment>
<dbReference type="InterPro" id="IPR038071">
    <property type="entry name" value="UROD/MetE-like_sf"/>
</dbReference>
<dbReference type="GO" id="GO:0032259">
    <property type="term" value="P:methylation"/>
    <property type="evidence" value="ECO:0007669"/>
    <property type="project" value="UniProtKB-KW"/>
</dbReference>
<evidence type="ECO:0000256" key="9">
    <source>
        <dbReference type="ARBA" id="ARBA00022833"/>
    </source>
</evidence>
<dbReference type="PANTHER" id="PTHR30519">
    <property type="entry name" value="5-METHYLTETRAHYDROPTEROYLTRIGLUTAMATE--HOMOCYSTEINE METHYLTRANSFERASE"/>
    <property type="match status" value="1"/>
</dbReference>
<dbReference type="EC" id="2.1.1.14" evidence="11"/>